<accession>A0A9D4ZIH8</accession>
<dbReference type="Proteomes" id="UP000886520">
    <property type="component" value="Chromosome 10"/>
</dbReference>
<dbReference type="EMBL" id="JABFUD020000010">
    <property type="protein sequence ID" value="KAI5074186.1"/>
    <property type="molecule type" value="Genomic_DNA"/>
</dbReference>
<feature type="region of interest" description="Disordered" evidence="1">
    <location>
        <begin position="182"/>
        <end position="202"/>
    </location>
</feature>
<sequence>MAASPASSCAKRYGASSGATSTSPAALARSVRPAEKDVFDIWSLIMQPDQPPASEKDVFDIWSLIMQPDQPPASLHAGVGLQYNLHASFPLAAHQAPRTEPACNHSEIVAHQAPPTEPACNHSEIVAHQAPPTEPACNHSEIVAHQAPPTEPACINHSEISVDDDNIIVIADGVLNDKYDAASASEPESASTCSSQAQYSSKLGQMVDDDHASQEHKMNDDIEHGPECRNEQENHARFGAYYKESAGEYCHCNHNVGEDQKKSSSQRVAAIGQPPQKCLQKPRSPPTLLPASLRAQRKHLQLIWCLVCLTQ</sequence>
<feature type="compositionally biased region" description="Low complexity" evidence="1">
    <location>
        <begin position="14"/>
        <end position="26"/>
    </location>
</feature>
<evidence type="ECO:0000256" key="1">
    <source>
        <dbReference type="SAM" id="MobiDB-lite"/>
    </source>
</evidence>
<comment type="caution">
    <text evidence="2">The sequence shown here is derived from an EMBL/GenBank/DDBJ whole genome shotgun (WGS) entry which is preliminary data.</text>
</comment>
<organism evidence="2 3">
    <name type="scientific">Adiantum capillus-veneris</name>
    <name type="common">Maidenhair fern</name>
    <dbReference type="NCBI Taxonomy" id="13818"/>
    <lineage>
        <taxon>Eukaryota</taxon>
        <taxon>Viridiplantae</taxon>
        <taxon>Streptophyta</taxon>
        <taxon>Embryophyta</taxon>
        <taxon>Tracheophyta</taxon>
        <taxon>Polypodiopsida</taxon>
        <taxon>Polypodiidae</taxon>
        <taxon>Polypodiales</taxon>
        <taxon>Pteridineae</taxon>
        <taxon>Pteridaceae</taxon>
        <taxon>Vittarioideae</taxon>
        <taxon>Adiantum</taxon>
    </lineage>
</organism>
<feature type="region of interest" description="Disordered" evidence="1">
    <location>
        <begin position="1"/>
        <end position="28"/>
    </location>
</feature>
<protein>
    <submittedName>
        <fullName evidence="2">Uncharacterized protein</fullName>
    </submittedName>
</protein>
<keyword evidence="3" id="KW-1185">Reference proteome</keyword>
<feature type="compositionally biased region" description="Low complexity" evidence="1">
    <location>
        <begin position="182"/>
        <end position="195"/>
    </location>
</feature>
<dbReference type="AlphaFoldDB" id="A0A9D4ZIH8"/>
<proteinExistence type="predicted"/>
<evidence type="ECO:0000313" key="3">
    <source>
        <dbReference type="Proteomes" id="UP000886520"/>
    </source>
</evidence>
<name>A0A9D4ZIH8_ADICA</name>
<gene>
    <name evidence="2" type="ORF">GOP47_0010147</name>
</gene>
<reference evidence="2" key="1">
    <citation type="submission" date="2021-01" db="EMBL/GenBank/DDBJ databases">
        <title>Adiantum capillus-veneris genome.</title>
        <authorList>
            <person name="Fang Y."/>
            <person name="Liao Q."/>
        </authorList>
    </citation>
    <scope>NUCLEOTIDE SEQUENCE</scope>
    <source>
        <strain evidence="2">H3</strain>
        <tissue evidence="2">Leaf</tissue>
    </source>
</reference>
<evidence type="ECO:0000313" key="2">
    <source>
        <dbReference type="EMBL" id="KAI5074186.1"/>
    </source>
</evidence>